<dbReference type="GeneID" id="24921120"/>
<organism evidence="3">
    <name type="scientific">Blastocystis hominis</name>
    <dbReference type="NCBI Taxonomy" id="12968"/>
    <lineage>
        <taxon>Eukaryota</taxon>
        <taxon>Sar</taxon>
        <taxon>Stramenopiles</taxon>
        <taxon>Bigyra</taxon>
        <taxon>Opalozoa</taxon>
        <taxon>Opalinata</taxon>
        <taxon>Blastocystidae</taxon>
        <taxon>Blastocystis</taxon>
    </lineage>
</organism>
<dbReference type="InParanoid" id="D8M8D5"/>
<reference evidence="3" key="1">
    <citation type="submission" date="2010-02" db="EMBL/GenBank/DDBJ databases">
        <title>Sequencing and annotation of the Blastocystis hominis genome.</title>
        <authorList>
            <person name="Wincker P."/>
        </authorList>
    </citation>
    <scope>NUCLEOTIDE SEQUENCE</scope>
    <source>
        <strain evidence="3">Singapore isolate B</strain>
    </source>
</reference>
<name>D8M8D5_BLAHO</name>
<sequence>MRKPDGELVFKAKEIWNRLRLTDIPKEEREVLVLKLMKLLSGKIVDICLKHDGSRIIQSLYKYGTPEQRSSITKVLICILFDD</sequence>
<dbReference type="PANTHER" id="PTHR13389">
    <property type="entry name" value="PUMILIO HOMOLOG 3"/>
    <property type="match status" value="1"/>
</dbReference>
<dbReference type="GO" id="GO:0006417">
    <property type="term" value="P:regulation of translation"/>
    <property type="evidence" value="ECO:0007669"/>
    <property type="project" value="TreeGrafter"/>
</dbReference>
<dbReference type="InterPro" id="IPR016024">
    <property type="entry name" value="ARM-type_fold"/>
</dbReference>
<keyword evidence="1" id="KW-0677">Repeat</keyword>
<evidence type="ECO:0000313" key="4">
    <source>
        <dbReference type="Proteomes" id="UP000008312"/>
    </source>
</evidence>
<dbReference type="PROSITE" id="PS50302">
    <property type="entry name" value="PUM"/>
    <property type="match status" value="1"/>
</dbReference>
<gene>
    <name evidence="3" type="ORF">GSBLH_T00004075001</name>
</gene>
<dbReference type="EMBL" id="FN668683">
    <property type="protein sequence ID" value="CBK24324.2"/>
    <property type="molecule type" value="Genomic_DNA"/>
</dbReference>
<dbReference type="InterPro" id="IPR011989">
    <property type="entry name" value="ARM-like"/>
</dbReference>
<dbReference type="RefSeq" id="XP_012898372.1">
    <property type="nucleotide sequence ID" value="XM_013042918.1"/>
</dbReference>
<dbReference type="SMART" id="SM00025">
    <property type="entry name" value="Pumilio"/>
    <property type="match status" value="1"/>
</dbReference>
<dbReference type="Proteomes" id="UP000008312">
    <property type="component" value="Unassembled WGS sequence"/>
</dbReference>
<protein>
    <recommendedName>
        <fullName evidence="5">PUM-HD domain-containing protein</fullName>
    </recommendedName>
</protein>
<accession>D8M8D5</accession>
<dbReference type="Gene3D" id="1.25.10.10">
    <property type="entry name" value="Leucine-rich Repeat Variant"/>
    <property type="match status" value="1"/>
</dbReference>
<evidence type="ECO:0000313" key="3">
    <source>
        <dbReference type="EMBL" id="CBK24324.2"/>
    </source>
</evidence>
<dbReference type="InterPro" id="IPR040059">
    <property type="entry name" value="PUM3"/>
</dbReference>
<evidence type="ECO:0008006" key="5">
    <source>
        <dbReference type="Google" id="ProtNLM"/>
    </source>
</evidence>
<dbReference type="OrthoDB" id="497380at2759"/>
<dbReference type="InterPro" id="IPR001313">
    <property type="entry name" value="Pumilio_RNA-bd_rpt"/>
</dbReference>
<dbReference type="GO" id="GO:0003729">
    <property type="term" value="F:mRNA binding"/>
    <property type="evidence" value="ECO:0007669"/>
    <property type="project" value="TreeGrafter"/>
</dbReference>
<dbReference type="PANTHER" id="PTHR13389:SF0">
    <property type="entry name" value="PUMILIO HOMOLOG 3"/>
    <property type="match status" value="1"/>
</dbReference>
<proteinExistence type="predicted"/>
<dbReference type="SUPFAM" id="SSF48371">
    <property type="entry name" value="ARM repeat"/>
    <property type="match status" value="1"/>
</dbReference>
<dbReference type="AlphaFoldDB" id="D8M8D5"/>
<feature type="repeat" description="Pumilio" evidence="2">
    <location>
        <begin position="38"/>
        <end position="74"/>
    </location>
</feature>
<evidence type="ECO:0000256" key="2">
    <source>
        <dbReference type="PROSITE-ProRule" id="PRU00317"/>
    </source>
</evidence>
<evidence type="ECO:0000256" key="1">
    <source>
        <dbReference type="ARBA" id="ARBA00022737"/>
    </source>
</evidence>
<keyword evidence="4" id="KW-1185">Reference proteome</keyword>
<dbReference type="GO" id="GO:0005730">
    <property type="term" value="C:nucleolus"/>
    <property type="evidence" value="ECO:0007669"/>
    <property type="project" value="TreeGrafter"/>
</dbReference>